<dbReference type="SUPFAM" id="SSF48371">
    <property type="entry name" value="ARM repeat"/>
    <property type="match status" value="1"/>
</dbReference>
<dbReference type="Gene3D" id="1.25.10.10">
    <property type="entry name" value="Leucine-rich Repeat Variant"/>
    <property type="match status" value="1"/>
</dbReference>
<keyword evidence="4" id="KW-0813">Transport</keyword>
<evidence type="ECO:0000256" key="2">
    <source>
        <dbReference type="ARBA" id="ARBA00004496"/>
    </source>
</evidence>
<dbReference type="GO" id="GO:0006606">
    <property type="term" value="P:protein import into nucleus"/>
    <property type="evidence" value="ECO:0007669"/>
    <property type="project" value="TreeGrafter"/>
</dbReference>
<reference evidence="9" key="1">
    <citation type="submission" date="2019-06" db="EMBL/GenBank/DDBJ databases">
        <authorList>
            <consortium name="Wellcome Sanger Institute Data Sharing"/>
        </authorList>
    </citation>
    <scope>NUCLEOTIDE SEQUENCE [LARGE SCALE GENOMIC DNA]</scope>
</reference>
<keyword evidence="6" id="KW-0653">Protein transport</keyword>
<dbReference type="InterPro" id="IPR013713">
    <property type="entry name" value="XPO2_central"/>
</dbReference>
<dbReference type="Proteomes" id="UP000472267">
    <property type="component" value="Chromosome 1"/>
</dbReference>
<evidence type="ECO:0000256" key="6">
    <source>
        <dbReference type="ARBA" id="ARBA00022927"/>
    </source>
</evidence>
<dbReference type="Pfam" id="PF03810">
    <property type="entry name" value="IBN_N"/>
    <property type="match status" value="1"/>
</dbReference>
<evidence type="ECO:0000256" key="5">
    <source>
        <dbReference type="ARBA" id="ARBA00022490"/>
    </source>
</evidence>
<dbReference type="InterPro" id="IPR016024">
    <property type="entry name" value="ARM-type_fold"/>
</dbReference>
<dbReference type="InterPro" id="IPR001494">
    <property type="entry name" value="Importin-beta_N"/>
</dbReference>
<keyword evidence="5" id="KW-0963">Cytoplasm</keyword>
<accession>A0A672IXS8</accession>
<comment type="subcellular location">
    <subcellularLocation>
        <location evidence="2">Cytoplasm</location>
    </subcellularLocation>
    <subcellularLocation>
        <location evidence="1">Nucleus</location>
    </subcellularLocation>
</comment>
<comment type="similarity">
    <text evidence="3">Belongs to the importin beta family.</text>
</comment>
<evidence type="ECO:0000256" key="3">
    <source>
        <dbReference type="ARBA" id="ARBA00007991"/>
    </source>
</evidence>
<dbReference type="InterPro" id="IPR058669">
    <property type="entry name" value="TPR_IPO7/11-like"/>
</dbReference>
<evidence type="ECO:0000256" key="7">
    <source>
        <dbReference type="ARBA" id="ARBA00023242"/>
    </source>
</evidence>
<keyword evidence="7" id="KW-0539">Nucleus</keyword>
<dbReference type="InterPro" id="IPR011989">
    <property type="entry name" value="ARM-like"/>
</dbReference>
<dbReference type="GO" id="GO:0005635">
    <property type="term" value="C:nuclear envelope"/>
    <property type="evidence" value="ECO:0007669"/>
    <property type="project" value="TreeGrafter"/>
</dbReference>
<dbReference type="GO" id="GO:0031267">
    <property type="term" value="F:small GTPase binding"/>
    <property type="evidence" value="ECO:0007669"/>
    <property type="project" value="InterPro"/>
</dbReference>
<dbReference type="PANTHER" id="PTHR10997:SF27">
    <property type="entry name" value="IMPORTIN-7"/>
    <property type="match status" value="1"/>
</dbReference>
<dbReference type="PANTHER" id="PTHR10997">
    <property type="entry name" value="IMPORTIN-7, 8, 11"/>
    <property type="match status" value="1"/>
</dbReference>
<evidence type="ECO:0000259" key="8">
    <source>
        <dbReference type="PROSITE" id="PS50166"/>
    </source>
</evidence>
<evidence type="ECO:0000256" key="4">
    <source>
        <dbReference type="ARBA" id="ARBA00022448"/>
    </source>
</evidence>
<feature type="domain" description="Importin N-terminal" evidence="8">
    <location>
        <begin position="4"/>
        <end position="51"/>
    </location>
</feature>
<sequence length="937" mass="108052">GRIYFSVIYLKNMITQHWSDGDVSGTETPVNNIPEEDRQFIRDNIVEAIIHSPERIRVQLTTCIHHMIKHDYPGKWTTIVDKIGFYLQSDNSRAWLGILLCLYQLVKNYEYKKPEERQPLVAAMHIFMPMLKERFIQLLPDSSSESVLIQKQIFKILYALFQYNLPLELINRQNLTEWMEILKTVVDRDETMQIDEDEWPELPWWKCKKWALHILARLFERYGSPGNTTKEYAEFAELFLKEYAVPAQQVLLKVLYQYKEKQYVAPRVLQQTLNYINQGIAHALTWKNLKPHIQGIIQDVVFPLMCYTDSDDDLWREDPYEYIRMKFDVFEDFISPTTAAQTLLFTACNKRKEVLQKSMGFCYQILTDPASDPRKKDGALHMIGSLAEILLKKKIYKDQMEYMLQNHVFPLFCSDLGYMRARACWVLHYFCEVKFKSDQNLQTALELTRLCLINDNEMPVKVEAAIALQVLISNQEKAKEYITPFIRPVMQALLHIVRETENDDLTNVIQKMICEYSEEVTPIAVEMTQHLAMTFNQVIQTGPDEEGGDDKAVTAMGILNTIDTLLSVVEDHKEITEQLEGICLQVIGTVLQQHVLEFYEEILSLAHSLTCQQVSKQMWQLLPLVYEVFQQDGFDYFTDMMPLLHNYVTVDTEALLSDTKHLEIIYSMCKKVLTGDPGEDPECHAAKLLEVIILQCKGIEQVVPLFVAAALERLTREVKTSELRTMCLQVAIAALYCNPPVLLNTLENLRFPNNTESITNHFISQWLKDVDCFLGLHDRKMCILGLCALIDLNPRPEAVNHVADKLVPAAILLFSGLKRAYASELGSDEDDIDEEGQEYLEMLAKHAGEDGDDEDWEEDDAEETALEGYTTAVDDEDNMVDEYQIFKAVLQNIQSRDPAWYQALTQALDEEQGKQLQDIATLADQRRAAHGEFPHIG</sequence>
<dbReference type="PROSITE" id="PS50166">
    <property type="entry name" value="IMPORTIN_B_NT"/>
    <property type="match status" value="1"/>
</dbReference>
<dbReference type="Pfam" id="PF08506">
    <property type="entry name" value="Cse1"/>
    <property type="match status" value="1"/>
</dbReference>
<reference evidence="9" key="3">
    <citation type="submission" date="2025-09" db="UniProtKB">
        <authorList>
            <consortium name="Ensembl"/>
        </authorList>
    </citation>
    <scope>IDENTIFICATION</scope>
</reference>
<evidence type="ECO:0000256" key="1">
    <source>
        <dbReference type="ARBA" id="ARBA00004123"/>
    </source>
</evidence>
<evidence type="ECO:0000313" key="9">
    <source>
        <dbReference type="Ensembl" id="ENSSFAP00005046783.1"/>
    </source>
</evidence>
<name>A0A672IXS8_SALFA</name>
<gene>
    <name evidence="9" type="primary">ipo7</name>
</gene>
<proteinExistence type="inferred from homology"/>
<protein>
    <recommendedName>
        <fullName evidence="8">Importin N-terminal domain-containing protein</fullName>
    </recommendedName>
</protein>
<dbReference type="GO" id="GO:0005829">
    <property type="term" value="C:cytosol"/>
    <property type="evidence" value="ECO:0007669"/>
    <property type="project" value="TreeGrafter"/>
</dbReference>
<dbReference type="Ensembl" id="ENSSFAT00005048372.1">
    <property type="protein sequence ID" value="ENSSFAP00005046783.1"/>
    <property type="gene ID" value="ENSSFAG00005020767.1"/>
</dbReference>
<evidence type="ECO:0000313" key="10">
    <source>
        <dbReference type="Proteomes" id="UP000472267"/>
    </source>
</evidence>
<organism evidence="9 10">
    <name type="scientific">Salarias fasciatus</name>
    <name type="common">Jewelled blenny</name>
    <name type="synonym">Blennius fasciatus</name>
    <dbReference type="NCBI Taxonomy" id="181472"/>
    <lineage>
        <taxon>Eukaryota</taxon>
        <taxon>Metazoa</taxon>
        <taxon>Chordata</taxon>
        <taxon>Craniata</taxon>
        <taxon>Vertebrata</taxon>
        <taxon>Euteleostomi</taxon>
        <taxon>Actinopterygii</taxon>
        <taxon>Neopterygii</taxon>
        <taxon>Teleostei</taxon>
        <taxon>Neoteleostei</taxon>
        <taxon>Acanthomorphata</taxon>
        <taxon>Ovalentaria</taxon>
        <taxon>Blenniimorphae</taxon>
        <taxon>Blenniiformes</taxon>
        <taxon>Blennioidei</taxon>
        <taxon>Blenniidae</taxon>
        <taxon>Salariinae</taxon>
        <taxon>Salarias</taxon>
    </lineage>
</organism>
<dbReference type="AlphaFoldDB" id="A0A672IXS8"/>
<reference evidence="9" key="2">
    <citation type="submission" date="2025-08" db="UniProtKB">
        <authorList>
            <consortium name="Ensembl"/>
        </authorList>
    </citation>
    <scope>IDENTIFICATION</scope>
</reference>
<keyword evidence="10" id="KW-1185">Reference proteome</keyword>
<dbReference type="Pfam" id="PF25758">
    <property type="entry name" value="TPR_IPO11"/>
    <property type="match status" value="1"/>
</dbReference>
<dbReference type="FunFam" id="1.25.10.10:FF:001389">
    <property type="entry name" value="Importin 8"/>
    <property type="match status" value="1"/>
</dbReference>